<sequence length="149" mass="17263">MISLVRTDSENKDFRALVKQLDAFLAVTDGDDHDFYNQYNKLDLIKHVVLIYVDNEPLACGAIKQYDTTTMEIKRMFTSEKARGKGLASQILKALEIWAKELSFNRCILETGIRQVEAVHLYKKNNYKIIENYGQYSGLEESICFEKRI</sequence>
<keyword evidence="5" id="KW-1185">Reference proteome</keyword>
<dbReference type="PANTHER" id="PTHR43877">
    <property type="entry name" value="AMINOALKYLPHOSPHONATE N-ACETYLTRANSFERASE-RELATED-RELATED"/>
    <property type="match status" value="1"/>
</dbReference>
<evidence type="ECO:0000256" key="2">
    <source>
        <dbReference type="ARBA" id="ARBA00023315"/>
    </source>
</evidence>
<feature type="domain" description="N-acetyltransferase" evidence="3">
    <location>
        <begin position="3"/>
        <end position="149"/>
    </location>
</feature>
<organism evidence="4 5">
    <name type="scientific">Tenacibaculum jejuense</name>
    <dbReference type="NCBI Taxonomy" id="584609"/>
    <lineage>
        <taxon>Bacteria</taxon>
        <taxon>Pseudomonadati</taxon>
        <taxon>Bacteroidota</taxon>
        <taxon>Flavobacteriia</taxon>
        <taxon>Flavobacteriales</taxon>
        <taxon>Flavobacteriaceae</taxon>
        <taxon>Tenacibaculum</taxon>
    </lineage>
</organism>
<proteinExistence type="predicted"/>
<dbReference type="PANTHER" id="PTHR43877:SF2">
    <property type="entry name" value="AMINOALKYLPHOSPHONATE N-ACETYLTRANSFERASE-RELATED"/>
    <property type="match status" value="1"/>
</dbReference>
<dbReference type="InterPro" id="IPR000182">
    <property type="entry name" value="GNAT_dom"/>
</dbReference>
<accession>A0A238UGW4</accession>
<evidence type="ECO:0000313" key="5">
    <source>
        <dbReference type="Proteomes" id="UP000215214"/>
    </source>
</evidence>
<dbReference type="CDD" id="cd04301">
    <property type="entry name" value="NAT_SF"/>
    <property type="match status" value="1"/>
</dbReference>
<dbReference type="InterPro" id="IPR016181">
    <property type="entry name" value="Acyl_CoA_acyltransferase"/>
</dbReference>
<evidence type="ECO:0000259" key="3">
    <source>
        <dbReference type="PROSITE" id="PS51186"/>
    </source>
</evidence>
<dbReference type="Proteomes" id="UP000215214">
    <property type="component" value="Chromosome TJEJU"/>
</dbReference>
<name>A0A238UGW4_9FLAO</name>
<dbReference type="InterPro" id="IPR050832">
    <property type="entry name" value="Bact_Acetyltransf"/>
</dbReference>
<dbReference type="EC" id="2.3.1.-" evidence="4"/>
<dbReference type="OrthoDB" id="9803233at2"/>
<dbReference type="Gene3D" id="3.40.630.30">
    <property type="match status" value="1"/>
</dbReference>
<dbReference type="AlphaFoldDB" id="A0A238UGW4"/>
<reference evidence="4 5" key="1">
    <citation type="submission" date="2017-07" db="EMBL/GenBank/DDBJ databases">
        <authorList>
            <person name="Sun Z.S."/>
            <person name="Albrecht U."/>
            <person name="Echele G."/>
            <person name="Lee C.C."/>
        </authorList>
    </citation>
    <scope>NUCLEOTIDE SEQUENCE [LARGE SCALE GENOMIC DNA]</scope>
    <source>
        <strain evidence="5">type strain: KCTC 22618</strain>
    </source>
</reference>
<dbReference type="EMBL" id="LT899436">
    <property type="protein sequence ID" value="SNR17758.1"/>
    <property type="molecule type" value="Genomic_DNA"/>
</dbReference>
<dbReference type="SUPFAM" id="SSF55729">
    <property type="entry name" value="Acyl-CoA N-acyltransferases (Nat)"/>
    <property type="match status" value="1"/>
</dbReference>
<dbReference type="Pfam" id="PF00583">
    <property type="entry name" value="Acetyltransf_1"/>
    <property type="match status" value="1"/>
</dbReference>
<dbReference type="RefSeq" id="WP_095074944.1">
    <property type="nucleotide sequence ID" value="NZ_LT899436.1"/>
</dbReference>
<evidence type="ECO:0000313" key="4">
    <source>
        <dbReference type="EMBL" id="SNR17758.1"/>
    </source>
</evidence>
<evidence type="ECO:0000256" key="1">
    <source>
        <dbReference type="ARBA" id="ARBA00022679"/>
    </source>
</evidence>
<dbReference type="KEGG" id="tje:TJEJU_4141"/>
<keyword evidence="1 4" id="KW-0808">Transferase</keyword>
<protein>
    <submittedName>
        <fullName evidence="4">GCN5-related N-acetyltransferase</fullName>
        <ecNumber evidence="4">2.3.1.-</ecNumber>
    </submittedName>
</protein>
<keyword evidence="2 4" id="KW-0012">Acyltransferase</keyword>
<dbReference type="GO" id="GO:0016747">
    <property type="term" value="F:acyltransferase activity, transferring groups other than amino-acyl groups"/>
    <property type="evidence" value="ECO:0007669"/>
    <property type="project" value="InterPro"/>
</dbReference>
<gene>
    <name evidence="4" type="ORF">TJEJU_4141</name>
</gene>
<dbReference type="PROSITE" id="PS51186">
    <property type="entry name" value="GNAT"/>
    <property type="match status" value="1"/>
</dbReference>